<dbReference type="AlphaFoldDB" id="A0A8S3QME4"/>
<name>A0A8S3QME4_MYTED</name>
<organism evidence="1 2">
    <name type="scientific">Mytilus edulis</name>
    <name type="common">Blue mussel</name>
    <dbReference type="NCBI Taxonomy" id="6550"/>
    <lineage>
        <taxon>Eukaryota</taxon>
        <taxon>Metazoa</taxon>
        <taxon>Spiralia</taxon>
        <taxon>Lophotrochozoa</taxon>
        <taxon>Mollusca</taxon>
        <taxon>Bivalvia</taxon>
        <taxon>Autobranchia</taxon>
        <taxon>Pteriomorphia</taxon>
        <taxon>Mytilida</taxon>
        <taxon>Mytiloidea</taxon>
        <taxon>Mytilidae</taxon>
        <taxon>Mytilinae</taxon>
        <taxon>Mytilus</taxon>
    </lineage>
</organism>
<comment type="caution">
    <text evidence="1">The sequence shown here is derived from an EMBL/GenBank/DDBJ whole genome shotgun (WGS) entry which is preliminary data.</text>
</comment>
<gene>
    <name evidence="1" type="ORF">MEDL_11584</name>
</gene>
<accession>A0A8S3QME4</accession>
<protein>
    <submittedName>
        <fullName evidence="1">Uncharacterized protein</fullName>
    </submittedName>
</protein>
<keyword evidence="2" id="KW-1185">Reference proteome</keyword>
<evidence type="ECO:0000313" key="2">
    <source>
        <dbReference type="Proteomes" id="UP000683360"/>
    </source>
</evidence>
<dbReference type="EMBL" id="CAJPWZ010000568">
    <property type="protein sequence ID" value="CAG2196730.1"/>
    <property type="molecule type" value="Genomic_DNA"/>
</dbReference>
<proteinExistence type="predicted"/>
<sequence length="178" mass="20525">MGVTCGKKCHSDRKQHRKEIALIRFVQRLRNIFNKNRVVPFSKPESRSVSSVISNTTVIFQKNKSRRLSTEERKCQTALNKPYIDLNPTPLLDNVEFNNDDLPSPRDQSNSLRDIRRKGEEKEANEMQSISGINTCYAKLEKDVDELLSRTNDTLNRSRRPKAAKYDYNVGSQLKHGC</sequence>
<evidence type="ECO:0000313" key="1">
    <source>
        <dbReference type="EMBL" id="CAG2196730.1"/>
    </source>
</evidence>
<dbReference type="Proteomes" id="UP000683360">
    <property type="component" value="Unassembled WGS sequence"/>
</dbReference>
<dbReference type="OrthoDB" id="10403313at2759"/>
<reference evidence="1" key="1">
    <citation type="submission" date="2021-03" db="EMBL/GenBank/DDBJ databases">
        <authorList>
            <person name="Bekaert M."/>
        </authorList>
    </citation>
    <scope>NUCLEOTIDE SEQUENCE</scope>
</reference>